<feature type="signal peptide" evidence="3">
    <location>
        <begin position="1"/>
        <end position="23"/>
    </location>
</feature>
<dbReference type="RefSeq" id="WP_097114025.1">
    <property type="nucleotide sequence ID" value="NZ_CP083931.1"/>
</dbReference>
<keyword evidence="2" id="KW-0413">Isomerase</keyword>
<name>A0A286E9M1_9NEIS</name>
<evidence type="ECO:0000313" key="6">
    <source>
        <dbReference type="Proteomes" id="UP000219669"/>
    </source>
</evidence>
<dbReference type="InterPro" id="IPR050280">
    <property type="entry name" value="OMP_Chaperone_SurA"/>
</dbReference>
<dbReference type="Proteomes" id="UP000219669">
    <property type="component" value="Unassembled WGS sequence"/>
</dbReference>
<evidence type="ECO:0000256" key="2">
    <source>
        <dbReference type="PROSITE-ProRule" id="PRU00278"/>
    </source>
</evidence>
<dbReference type="InterPro" id="IPR027304">
    <property type="entry name" value="Trigger_fact/SurA_dom_sf"/>
</dbReference>
<feature type="chain" id="PRO_5013284437" evidence="3">
    <location>
        <begin position="24"/>
        <end position="318"/>
    </location>
</feature>
<organism evidence="5 6">
    <name type="scientific">Alysiella filiformis DSM 16848</name>
    <dbReference type="NCBI Taxonomy" id="1120981"/>
    <lineage>
        <taxon>Bacteria</taxon>
        <taxon>Pseudomonadati</taxon>
        <taxon>Pseudomonadota</taxon>
        <taxon>Betaproteobacteria</taxon>
        <taxon>Neisseriales</taxon>
        <taxon>Neisseriaceae</taxon>
        <taxon>Alysiella</taxon>
    </lineage>
</organism>
<keyword evidence="1 3" id="KW-0732">Signal</keyword>
<evidence type="ECO:0000259" key="4">
    <source>
        <dbReference type="PROSITE" id="PS50198"/>
    </source>
</evidence>
<dbReference type="SUPFAM" id="SSF54534">
    <property type="entry name" value="FKBP-like"/>
    <property type="match status" value="1"/>
</dbReference>
<dbReference type="InterPro" id="IPR000297">
    <property type="entry name" value="PPIase_PpiC"/>
</dbReference>
<feature type="domain" description="PpiC" evidence="4">
    <location>
        <begin position="177"/>
        <end position="274"/>
    </location>
</feature>
<proteinExistence type="predicted"/>
<evidence type="ECO:0000313" key="5">
    <source>
        <dbReference type="EMBL" id="SOD67579.1"/>
    </source>
</evidence>
<dbReference type="PANTHER" id="PTHR47637">
    <property type="entry name" value="CHAPERONE SURA"/>
    <property type="match status" value="1"/>
</dbReference>
<evidence type="ECO:0000256" key="1">
    <source>
        <dbReference type="ARBA" id="ARBA00022729"/>
    </source>
</evidence>
<dbReference type="PROSITE" id="PS50198">
    <property type="entry name" value="PPIC_PPIASE_2"/>
    <property type="match status" value="1"/>
</dbReference>
<keyword evidence="2" id="KW-0697">Rotamase</keyword>
<dbReference type="Pfam" id="PF00639">
    <property type="entry name" value="Rotamase"/>
    <property type="match status" value="1"/>
</dbReference>
<gene>
    <name evidence="5" type="ORF">SAMN02746062_00958</name>
</gene>
<evidence type="ECO:0000256" key="3">
    <source>
        <dbReference type="SAM" id="SignalP"/>
    </source>
</evidence>
<dbReference type="EMBL" id="OCNF01000006">
    <property type="protein sequence ID" value="SOD67579.1"/>
    <property type="molecule type" value="Genomic_DNA"/>
</dbReference>
<dbReference type="SUPFAM" id="SSF109998">
    <property type="entry name" value="Triger factor/SurA peptide-binding domain-like"/>
    <property type="match status" value="1"/>
</dbReference>
<keyword evidence="6" id="KW-1185">Reference proteome</keyword>
<dbReference type="AlphaFoldDB" id="A0A286E9M1"/>
<dbReference type="GO" id="GO:0003755">
    <property type="term" value="F:peptidyl-prolyl cis-trans isomerase activity"/>
    <property type="evidence" value="ECO:0007669"/>
    <property type="project" value="UniProtKB-KW"/>
</dbReference>
<reference evidence="5 6" key="1">
    <citation type="submission" date="2017-09" db="EMBL/GenBank/DDBJ databases">
        <authorList>
            <person name="Ehlers B."/>
            <person name="Leendertz F.H."/>
        </authorList>
    </citation>
    <scope>NUCLEOTIDE SEQUENCE [LARGE SCALE GENOMIC DNA]</scope>
    <source>
        <strain evidence="5 6">DSM 16848</strain>
    </source>
</reference>
<dbReference type="Pfam" id="PF13624">
    <property type="entry name" value="SurA_N_3"/>
    <property type="match status" value="1"/>
</dbReference>
<dbReference type="Gene3D" id="1.10.4030.10">
    <property type="entry name" value="Porin chaperone SurA, peptide-binding domain"/>
    <property type="match status" value="1"/>
</dbReference>
<dbReference type="PANTHER" id="PTHR47637:SF1">
    <property type="entry name" value="CHAPERONE SURA"/>
    <property type="match status" value="1"/>
</dbReference>
<dbReference type="InterPro" id="IPR046357">
    <property type="entry name" value="PPIase_dom_sf"/>
</dbReference>
<dbReference type="OrthoDB" id="14196at2"/>
<dbReference type="Gene3D" id="3.10.50.40">
    <property type="match status" value="1"/>
</dbReference>
<sequence>MLNQSIRAMVVALALAGSVQAAAAEIKALNRIVAEVNGNIITYGEMERAAKTLASSSDMTGVAPAQLLEAAKQSLVERILLVDAATKENLRVSEAQIDNELNRRAALNRTTVPALYQQAARLGFSQKNYRIEVAKDLLMEHMQAKILDDINVSDTDINNYINKAQQNGTPLPQGSPYTVYTIRRIVLNVNKNNTDTAVGNRMRQIVTAVQQGADFGEMAKRFSQEAAAANGGIQEVTEHSEPQRVAHFLKTMNVNEATVPIQGSQNWQVFQLLGKRTETNPDKIQREAVRVRLLRQEQQKAQQQFVGQLQQNMVIREY</sequence>
<protein>
    <submittedName>
        <fullName evidence="5">PPIC-type PPIASE domain-containing protein</fullName>
    </submittedName>
</protein>
<accession>A0A286E9M1</accession>